<organism evidence="1 2">
    <name type="scientific">Ambispora gerdemannii</name>
    <dbReference type="NCBI Taxonomy" id="144530"/>
    <lineage>
        <taxon>Eukaryota</taxon>
        <taxon>Fungi</taxon>
        <taxon>Fungi incertae sedis</taxon>
        <taxon>Mucoromycota</taxon>
        <taxon>Glomeromycotina</taxon>
        <taxon>Glomeromycetes</taxon>
        <taxon>Archaeosporales</taxon>
        <taxon>Ambisporaceae</taxon>
        <taxon>Ambispora</taxon>
    </lineage>
</organism>
<protein>
    <submittedName>
        <fullName evidence="1">7849_t:CDS:1</fullName>
    </submittedName>
</protein>
<evidence type="ECO:0000313" key="2">
    <source>
        <dbReference type="Proteomes" id="UP000789831"/>
    </source>
</evidence>
<gene>
    <name evidence="1" type="ORF">AGERDE_LOCUS13396</name>
</gene>
<reference evidence="1" key="1">
    <citation type="submission" date="2021-06" db="EMBL/GenBank/DDBJ databases">
        <authorList>
            <person name="Kallberg Y."/>
            <person name="Tangrot J."/>
            <person name="Rosling A."/>
        </authorList>
    </citation>
    <scope>NUCLEOTIDE SEQUENCE</scope>
    <source>
        <strain evidence="1">MT106</strain>
    </source>
</reference>
<dbReference type="AlphaFoldDB" id="A0A9N9HP43"/>
<evidence type="ECO:0000313" key="1">
    <source>
        <dbReference type="EMBL" id="CAG8698664.1"/>
    </source>
</evidence>
<keyword evidence="2" id="KW-1185">Reference proteome</keyword>
<dbReference type="EMBL" id="CAJVPL010017382">
    <property type="protein sequence ID" value="CAG8698664.1"/>
    <property type="molecule type" value="Genomic_DNA"/>
</dbReference>
<feature type="non-terminal residue" evidence="1">
    <location>
        <position position="1"/>
    </location>
</feature>
<proteinExistence type="predicted"/>
<dbReference type="Proteomes" id="UP000789831">
    <property type="component" value="Unassembled WGS sequence"/>
</dbReference>
<name>A0A9N9HP43_9GLOM</name>
<comment type="caution">
    <text evidence="1">The sequence shown here is derived from an EMBL/GenBank/DDBJ whole genome shotgun (WGS) entry which is preliminary data.</text>
</comment>
<sequence>MSRVKDIVKHQEKVDIVVEKPPQNETSKIKRKASITSIFSRAKKEHQSDPHRYENTSFKIFKAEISQNGESV</sequence>
<accession>A0A9N9HP43</accession>